<keyword evidence="1" id="KW-1133">Transmembrane helix</keyword>
<evidence type="ECO:0000256" key="1">
    <source>
        <dbReference type="SAM" id="Phobius"/>
    </source>
</evidence>
<dbReference type="EMBL" id="CBFV010000019">
    <property type="protein sequence ID" value="CDC70549.1"/>
    <property type="molecule type" value="Genomic_DNA"/>
</dbReference>
<keyword evidence="1" id="KW-0472">Membrane</keyword>
<accession>R6TLE5</accession>
<proteinExistence type="predicted"/>
<dbReference type="Proteomes" id="UP000018162">
    <property type="component" value="Unassembled WGS sequence"/>
</dbReference>
<sequence length="128" mass="13687">MEPFLCPKCGKNLSDDETINGKCYGCGATFAKIAPDNFQNMRYQDLQSKQQISNKSSVGDAIKIIGKLIAIVGIIASVFCAASIGEYGGNGLIIFILGAIVSIVSAIFIYGFGEIICLLQSINQKLDK</sequence>
<protein>
    <submittedName>
        <fullName evidence="2">Uncharacterized protein</fullName>
    </submittedName>
</protein>
<keyword evidence="1" id="KW-0812">Transmembrane</keyword>
<feature type="transmembrane region" description="Helical" evidence="1">
    <location>
        <begin position="64"/>
        <end position="85"/>
    </location>
</feature>
<evidence type="ECO:0000313" key="3">
    <source>
        <dbReference type="Proteomes" id="UP000018162"/>
    </source>
</evidence>
<evidence type="ECO:0000313" key="2">
    <source>
        <dbReference type="EMBL" id="CDC70549.1"/>
    </source>
</evidence>
<organism evidence="2 3">
    <name type="scientific">Agathobacter rectalis CAG:36</name>
    <dbReference type="NCBI Taxonomy" id="1263079"/>
    <lineage>
        <taxon>Bacteria</taxon>
        <taxon>Bacillati</taxon>
        <taxon>Bacillota</taxon>
        <taxon>Clostridia</taxon>
        <taxon>Lachnospirales</taxon>
        <taxon>Lachnospiraceae</taxon>
        <taxon>Agathobacter</taxon>
    </lineage>
</organism>
<name>R6TLE5_9FIRM</name>
<feature type="transmembrane region" description="Helical" evidence="1">
    <location>
        <begin position="91"/>
        <end position="119"/>
    </location>
</feature>
<reference evidence="2" key="1">
    <citation type="submission" date="2012-11" db="EMBL/GenBank/DDBJ databases">
        <title>Dependencies among metagenomic species, viruses, plasmids and units of genetic variation.</title>
        <authorList>
            <person name="Nielsen H.B."/>
            <person name="Almeida M."/>
            <person name="Juncker A.S."/>
            <person name="Rasmussen S."/>
            <person name="Li J."/>
            <person name="Sunagawa S."/>
            <person name="Plichta D."/>
            <person name="Gautier L."/>
            <person name="Le Chatelier E."/>
            <person name="Peletier E."/>
            <person name="Bonde I."/>
            <person name="Nielsen T."/>
            <person name="Manichanh C."/>
            <person name="Arumugam M."/>
            <person name="Batto J."/>
            <person name="Santos M.B.Q.D."/>
            <person name="Blom N."/>
            <person name="Borruel N."/>
            <person name="Burgdorf K.S."/>
            <person name="Boumezbeur F."/>
            <person name="Casellas F."/>
            <person name="Dore J."/>
            <person name="Guarner F."/>
            <person name="Hansen T."/>
            <person name="Hildebrand F."/>
            <person name="Kaas R.S."/>
            <person name="Kennedy S."/>
            <person name="Kristiansen K."/>
            <person name="Kultima J.R."/>
            <person name="Leonard P."/>
            <person name="Levenez F."/>
            <person name="Lund O."/>
            <person name="Moumen B."/>
            <person name="Le Paslier D."/>
            <person name="Pons N."/>
            <person name="Pedersen O."/>
            <person name="Prifti E."/>
            <person name="Qin J."/>
            <person name="Raes J."/>
            <person name="Tap J."/>
            <person name="Tims S."/>
            <person name="Ussery D.W."/>
            <person name="Yamada T."/>
            <person name="MetaHit consortium"/>
            <person name="Renault P."/>
            <person name="Sicheritz-Ponten T."/>
            <person name="Bork P."/>
            <person name="Wang J."/>
            <person name="Brunak S."/>
            <person name="Ehrlich S.D."/>
        </authorList>
    </citation>
    <scope>NUCLEOTIDE SEQUENCE [LARGE SCALE GENOMIC DNA]</scope>
</reference>
<dbReference type="AlphaFoldDB" id="R6TLE5"/>
<comment type="caution">
    <text evidence="2">The sequence shown here is derived from an EMBL/GenBank/DDBJ whole genome shotgun (WGS) entry which is preliminary data.</text>
</comment>
<gene>
    <name evidence="2" type="ORF">BN626_00297</name>
</gene>